<dbReference type="AlphaFoldDB" id="A0A6J1EMX8"/>
<dbReference type="KEGG" id="cmos:111435816"/>
<dbReference type="Proteomes" id="UP000504609">
    <property type="component" value="Unplaced"/>
</dbReference>
<accession>A0A6J1EMX8</accession>
<proteinExistence type="predicted"/>
<dbReference type="InterPro" id="IPR038920">
    <property type="entry name" value="At3g05675-like"/>
</dbReference>
<dbReference type="UniPathway" id="UPA00143"/>
<reference evidence="2" key="1">
    <citation type="submission" date="2025-08" db="UniProtKB">
        <authorList>
            <consortium name="RefSeq"/>
        </authorList>
    </citation>
    <scope>IDENTIFICATION</scope>
    <source>
        <tissue evidence="2">Young leaves</tissue>
    </source>
</reference>
<protein>
    <submittedName>
        <fullName evidence="2">BTB/POZ domain-containing protein At3g05675</fullName>
    </submittedName>
</protein>
<dbReference type="PANTHER" id="PTHR31060">
    <property type="entry name" value="OSJNBA0011J08.25 PROTEIN-RELATED"/>
    <property type="match status" value="1"/>
</dbReference>
<name>A0A6J1EMX8_CUCMO</name>
<dbReference type="GO" id="GO:0016567">
    <property type="term" value="P:protein ubiquitination"/>
    <property type="evidence" value="ECO:0007669"/>
    <property type="project" value="UniProtKB-UniPathway"/>
</dbReference>
<sequence length="299" mass="33554">MSEAMSEAMSTLPSVEFADLSPTKDVFVSALRFALSINSPCVPFGDELQRSAQEQVDYMIRADADTSLVITDDEVKSVLRMGLSRTCASFQTDLSSLLLESDLTSQVNEDKLLRTLSDLEWICSLLPKMNLMKDFVSNWIEISGNVLKVIEDEKLNSLMWGLKVKLIEMTNKALEAVGYGTVILPAPYRLSLLQFWLPYIRKMKPLLDSKCVAETDFSYKMDDELCLNIEGAIVSMVLTLPSNDQAGILVDWMKAEEMQYPDLTDAFELWCYRTKSAKRRLVEGIDGACSDNDDAAISF</sequence>
<dbReference type="GeneID" id="111435816"/>
<dbReference type="RefSeq" id="XP_022929149.1">
    <property type="nucleotide sequence ID" value="XM_023073381.1"/>
</dbReference>
<keyword evidence="1" id="KW-1185">Reference proteome</keyword>
<gene>
    <name evidence="2" type="primary">LOC111435816</name>
</gene>
<organism evidence="1 2">
    <name type="scientific">Cucurbita moschata</name>
    <name type="common">Winter crookneck squash</name>
    <name type="synonym">Cucurbita pepo var. moschata</name>
    <dbReference type="NCBI Taxonomy" id="3662"/>
    <lineage>
        <taxon>Eukaryota</taxon>
        <taxon>Viridiplantae</taxon>
        <taxon>Streptophyta</taxon>
        <taxon>Embryophyta</taxon>
        <taxon>Tracheophyta</taxon>
        <taxon>Spermatophyta</taxon>
        <taxon>Magnoliopsida</taxon>
        <taxon>eudicotyledons</taxon>
        <taxon>Gunneridae</taxon>
        <taxon>Pentapetalae</taxon>
        <taxon>rosids</taxon>
        <taxon>fabids</taxon>
        <taxon>Cucurbitales</taxon>
        <taxon>Cucurbitaceae</taxon>
        <taxon>Cucurbiteae</taxon>
        <taxon>Cucurbita</taxon>
    </lineage>
</organism>
<evidence type="ECO:0000313" key="1">
    <source>
        <dbReference type="Proteomes" id="UP000504609"/>
    </source>
</evidence>
<dbReference type="PANTHER" id="PTHR31060:SF7">
    <property type="entry name" value="OS06G0129200 PROTEIN"/>
    <property type="match status" value="1"/>
</dbReference>
<evidence type="ECO:0000313" key="2">
    <source>
        <dbReference type="RefSeq" id="XP_022929149.1"/>
    </source>
</evidence>